<dbReference type="InterPro" id="IPR052202">
    <property type="entry name" value="Yeast_MetPath_Reg"/>
</dbReference>
<dbReference type="InterPro" id="IPR036864">
    <property type="entry name" value="Zn2-C6_fun-type_DNA-bd_sf"/>
</dbReference>
<evidence type="ECO:0000259" key="10">
    <source>
        <dbReference type="PROSITE" id="PS50048"/>
    </source>
</evidence>
<dbReference type="AlphaFoldDB" id="A0A0F7TXQ8"/>
<dbReference type="Gene3D" id="4.10.240.10">
    <property type="entry name" value="Zn(2)-C6 fungal-type DNA-binding domain"/>
    <property type="match status" value="1"/>
</dbReference>
<comment type="subcellular location">
    <subcellularLocation>
        <location evidence="1">Nucleus</location>
    </subcellularLocation>
</comment>
<keyword evidence="12" id="KW-1185">Reference proteome</keyword>
<dbReference type="PROSITE" id="PS00463">
    <property type="entry name" value="ZN2_CY6_FUNGAL_1"/>
    <property type="match status" value="1"/>
</dbReference>
<evidence type="ECO:0000256" key="4">
    <source>
        <dbReference type="ARBA" id="ARBA00023015"/>
    </source>
</evidence>
<feature type="region of interest" description="Disordered" evidence="8">
    <location>
        <begin position="87"/>
        <end position="122"/>
    </location>
</feature>
<keyword evidence="3" id="KW-0862">Zinc</keyword>
<dbReference type="GO" id="GO:0005634">
    <property type="term" value="C:nucleus"/>
    <property type="evidence" value="ECO:0007669"/>
    <property type="project" value="UniProtKB-SubCell"/>
</dbReference>
<organism evidence="11 12">
    <name type="scientific">Penicillium brasilianum</name>
    <dbReference type="NCBI Taxonomy" id="104259"/>
    <lineage>
        <taxon>Eukaryota</taxon>
        <taxon>Fungi</taxon>
        <taxon>Dikarya</taxon>
        <taxon>Ascomycota</taxon>
        <taxon>Pezizomycotina</taxon>
        <taxon>Eurotiomycetes</taxon>
        <taxon>Eurotiomycetidae</taxon>
        <taxon>Eurotiales</taxon>
        <taxon>Aspergillaceae</taxon>
        <taxon>Penicillium</taxon>
    </lineage>
</organism>
<gene>
    <name evidence="11" type="ORF">PMG11_09968</name>
</gene>
<keyword evidence="7" id="KW-0539">Nucleus</keyword>
<keyword evidence="2" id="KW-0479">Metal-binding</keyword>
<evidence type="ECO:0000313" key="12">
    <source>
        <dbReference type="Proteomes" id="UP000042958"/>
    </source>
</evidence>
<evidence type="ECO:0000256" key="9">
    <source>
        <dbReference type="SAM" id="Phobius"/>
    </source>
</evidence>
<keyword evidence="9" id="KW-1133">Transmembrane helix</keyword>
<dbReference type="SMART" id="SM00906">
    <property type="entry name" value="Fungal_trans"/>
    <property type="match status" value="1"/>
</dbReference>
<dbReference type="OrthoDB" id="25921at2759"/>
<dbReference type="PANTHER" id="PTHR47782">
    <property type="entry name" value="ZN(II)2CYS6 TRANSCRIPTION FACTOR (EUROFUNG)-RELATED"/>
    <property type="match status" value="1"/>
</dbReference>
<protein>
    <recommendedName>
        <fullName evidence="10">Zn(2)-C6 fungal-type domain-containing protein</fullName>
    </recommendedName>
</protein>
<accession>A0A0F7TXQ8</accession>
<evidence type="ECO:0000256" key="2">
    <source>
        <dbReference type="ARBA" id="ARBA00022723"/>
    </source>
</evidence>
<keyword evidence="9" id="KW-0472">Membrane</keyword>
<sequence>MSFEIGSATSDGYVEFTNTSRPVASTPTPRRVIACARCRQRKVRCDGSLPACANCSKVGVECFQGGTSSKVSRARLHYLENRIRELESRSATSQSLSDAVPSEDELIDTPRSPPTLFNGGDHLTNTATDTRTGQHTLYHGQDDSTTISSNAPASGPVIEPANETVNEPANTLTDQPAIFHGQNDSIPISSNARPPPVYEVGVVPNHQHVIHTASPMTQSSAVSAPTSITRDQPLAHEVGLLSLANYSDPKYLGPSSGVPFARLIYESAPQSQGLSLRDWYQASGLGDSEKGGPRNVQPAALPLPAECHQYAEAYFEVAVFLPFMMQDEVFDLLDDVQRFQETGVWKPALPIVLGFGQVFLLLSLGARSLETKLKSDFNSSGLLAAGMRYATQVQLHDSTEGIQVLLLMVLNSFYNPEGLNAWYFLHTIIASCLDLGLQRSNNNKQDLESTKQRSQRHKRSAIFWSAYSLDRILTTILGRPLTLRDEAIDVEFPGINKTNEVDWGALQWSHEGANVAEPFVPCIYALRFDRIVAEVKLMIYRVSRAPQRFPWPSDLTNWQQDVEDSCHVLIQEVESRQRSLRMLNSPYLSFVVVQKLQVKYHSCLMLLYRPSPQIPRPSQDALRKCFDSAMEIIRIYADLHRFKSMDCTWIAAHSLFIAAITILYCLWTNPVVMVSVLRETCFDRVKKAQNLLEYLSDTWSVAYNACEKLGRLIPAAIDGFDSLYGISETQPELQHAPGPRIRPEELQDDNFINSWSQHGVNTLVDELGMMREFFDLDWLDDAALSQ</sequence>
<evidence type="ECO:0000256" key="8">
    <source>
        <dbReference type="SAM" id="MobiDB-lite"/>
    </source>
</evidence>
<dbReference type="GO" id="GO:0006351">
    <property type="term" value="P:DNA-templated transcription"/>
    <property type="evidence" value="ECO:0007669"/>
    <property type="project" value="InterPro"/>
</dbReference>
<proteinExistence type="predicted"/>
<dbReference type="InterPro" id="IPR007219">
    <property type="entry name" value="XnlR_reg_dom"/>
</dbReference>
<dbReference type="PROSITE" id="PS50048">
    <property type="entry name" value="ZN2_CY6_FUNGAL_2"/>
    <property type="match status" value="1"/>
</dbReference>
<dbReference type="SUPFAM" id="SSF57701">
    <property type="entry name" value="Zn2/Cys6 DNA-binding domain"/>
    <property type="match status" value="1"/>
</dbReference>
<evidence type="ECO:0000256" key="3">
    <source>
        <dbReference type="ARBA" id="ARBA00022833"/>
    </source>
</evidence>
<evidence type="ECO:0000256" key="7">
    <source>
        <dbReference type="ARBA" id="ARBA00023242"/>
    </source>
</evidence>
<dbReference type="GO" id="GO:0008270">
    <property type="term" value="F:zinc ion binding"/>
    <property type="evidence" value="ECO:0007669"/>
    <property type="project" value="InterPro"/>
</dbReference>
<dbReference type="STRING" id="104259.A0A0F7TXQ8"/>
<dbReference type="GO" id="GO:0000981">
    <property type="term" value="F:DNA-binding transcription factor activity, RNA polymerase II-specific"/>
    <property type="evidence" value="ECO:0007669"/>
    <property type="project" value="InterPro"/>
</dbReference>
<dbReference type="GO" id="GO:0043565">
    <property type="term" value="F:sequence-specific DNA binding"/>
    <property type="evidence" value="ECO:0007669"/>
    <property type="project" value="TreeGrafter"/>
</dbReference>
<feature type="transmembrane region" description="Helical" evidence="9">
    <location>
        <begin position="649"/>
        <end position="677"/>
    </location>
</feature>
<name>A0A0F7TXQ8_PENBI</name>
<dbReference type="CDD" id="cd12148">
    <property type="entry name" value="fungal_TF_MHR"/>
    <property type="match status" value="1"/>
</dbReference>
<dbReference type="Pfam" id="PF00172">
    <property type="entry name" value="Zn_clus"/>
    <property type="match status" value="1"/>
</dbReference>
<dbReference type="SMART" id="SM00066">
    <property type="entry name" value="GAL4"/>
    <property type="match status" value="1"/>
</dbReference>
<reference evidence="12" key="1">
    <citation type="journal article" date="2015" name="Genome Announc.">
        <title>Draft genome sequence of the fungus Penicillium brasilianum MG11.</title>
        <authorList>
            <person name="Horn F."/>
            <person name="Linde J."/>
            <person name="Mattern D.J."/>
            <person name="Walther G."/>
            <person name="Guthke R."/>
            <person name="Brakhage A.A."/>
            <person name="Valiante V."/>
        </authorList>
    </citation>
    <scope>NUCLEOTIDE SEQUENCE [LARGE SCALE GENOMIC DNA]</scope>
    <source>
        <strain evidence="12">MG11</strain>
    </source>
</reference>
<evidence type="ECO:0000256" key="1">
    <source>
        <dbReference type="ARBA" id="ARBA00004123"/>
    </source>
</evidence>
<dbReference type="InterPro" id="IPR001138">
    <property type="entry name" value="Zn2Cys6_DnaBD"/>
</dbReference>
<keyword evidence="9" id="KW-0812">Transmembrane</keyword>
<dbReference type="PANTHER" id="PTHR47782:SF12">
    <property type="entry name" value="ZN(II)2CYS6 TRANSCRIPTION FACTOR (EUROFUNG)"/>
    <property type="match status" value="1"/>
</dbReference>
<dbReference type="Proteomes" id="UP000042958">
    <property type="component" value="Unassembled WGS sequence"/>
</dbReference>
<dbReference type="CDD" id="cd00067">
    <property type="entry name" value="GAL4"/>
    <property type="match status" value="1"/>
</dbReference>
<dbReference type="GO" id="GO:0045944">
    <property type="term" value="P:positive regulation of transcription by RNA polymerase II"/>
    <property type="evidence" value="ECO:0007669"/>
    <property type="project" value="TreeGrafter"/>
</dbReference>
<evidence type="ECO:0000256" key="6">
    <source>
        <dbReference type="ARBA" id="ARBA00023163"/>
    </source>
</evidence>
<keyword evidence="4" id="KW-0805">Transcription regulation</keyword>
<evidence type="ECO:0000256" key="5">
    <source>
        <dbReference type="ARBA" id="ARBA00023125"/>
    </source>
</evidence>
<feature type="domain" description="Zn(2)-C6 fungal-type" evidence="10">
    <location>
        <begin position="34"/>
        <end position="62"/>
    </location>
</feature>
<keyword evidence="5" id="KW-0238">DNA-binding</keyword>
<keyword evidence="6" id="KW-0804">Transcription</keyword>
<dbReference type="EMBL" id="CDHK01000011">
    <property type="protein sequence ID" value="CEJ61433.1"/>
    <property type="molecule type" value="Genomic_DNA"/>
</dbReference>
<evidence type="ECO:0000313" key="11">
    <source>
        <dbReference type="EMBL" id="CEJ61433.1"/>
    </source>
</evidence>
<dbReference type="Pfam" id="PF04082">
    <property type="entry name" value="Fungal_trans"/>
    <property type="match status" value="1"/>
</dbReference>